<gene>
    <name evidence="1" type="ORF">AVDCRST_MAG87-1611</name>
</gene>
<accession>A0A6J4UXL8</accession>
<evidence type="ECO:0000313" key="1">
    <source>
        <dbReference type="EMBL" id="CAA9561440.1"/>
    </source>
</evidence>
<feature type="non-terminal residue" evidence="1">
    <location>
        <position position="1"/>
    </location>
</feature>
<dbReference type="EMBL" id="CADCWJ010000360">
    <property type="protein sequence ID" value="CAA9561440.1"/>
    <property type="molecule type" value="Genomic_DNA"/>
</dbReference>
<proteinExistence type="predicted"/>
<dbReference type="AlphaFoldDB" id="A0A6J4UXL8"/>
<organism evidence="1">
    <name type="scientific">uncultured Thermomicrobiales bacterium</name>
    <dbReference type="NCBI Taxonomy" id="1645740"/>
    <lineage>
        <taxon>Bacteria</taxon>
        <taxon>Pseudomonadati</taxon>
        <taxon>Thermomicrobiota</taxon>
        <taxon>Thermomicrobia</taxon>
        <taxon>Thermomicrobiales</taxon>
        <taxon>environmental samples</taxon>
    </lineage>
</organism>
<sequence length="60" mass="6918">DRHGQALAVRRRRAGRHRVLTRCRAHCAGLLRRPHALRKRLQRIVAVRRDEGGRGHGPDL</sequence>
<reference evidence="1" key="1">
    <citation type="submission" date="2020-02" db="EMBL/GenBank/DDBJ databases">
        <authorList>
            <person name="Meier V. D."/>
        </authorList>
    </citation>
    <scope>NUCLEOTIDE SEQUENCE</scope>
    <source>
        <strain evidence="1">AVDCRST_MAG87</strain>
    </source>
</reference>
<feature type="non-terminal residue" evidence="1">
    <location>
        <position position="60"/>
    </location>
</feature>
<name>A0A6J4UXL8_9BACT</name>
<protein>
    <submittedName>
        <fullName evidence="1">Uncharacterized protein</fullName>
    </submittedName>
</protein>